<dbReference type="Gene3D" id="2.40.30.170">
    <property type="match status" value="1"/>
</dbReference>
<dbReference type="Gene3D" id="2.40.50.100">
    <property type="match status" value="1"/>
</dbReference>
<dbReference type="InterPro" id="IPR006143">
    <property type="entry name" value="RND_pump_MFP"/>
</dbReference>
<dbReference type="Pfam" id="PF25917">
    <property type="entry name" value="BSH_RND"/>
    <property type="match status" value="1"/>
</dbReference>
<dbReference type="Gene3D" id="1.10.287.470">
    <property type="entry name" value="Helix hairpin bin"/>
    <property type="match status" value="1"/>
</dbReference>
<dbReference type="PROSITE" id="PS51257">
    <property type="entry name" value="PROKAR_LIPOPROTEIN"/>
    <property type="match status" value="1"/>
</dbReference>
<evidence type="ECO:0000313" key="5">
    <source>
        <dbReference type="EMBL" id="MFD0932886.1"/>
    </source>
</evidence>
<comment type="similarity">
    <text evidence="1">Belongs to the membrane fusion protein (MFP) (TC 8.A.1) family.</text>
</comment>
<organism evidence="5 6">
    <name type="scientific">Psychroflexus salinarum</name>
    <dbReference type="NCBI Taxonomy" id="546024"/>
    <lineage>
        <taxon>Bacteria</taxon>
        <taxon>Pseudomonadati</taxon>
        <taxon>Bacteroidota</taxon>
        <taxon>Flavobacteriia</taxon>
        <taxon>Flavobacteriales</taxon>
        <taxon>Flavobacteriaceae</taxon>
        <taxon>Psychroflexus</taxon>
    </lineage>
</organism>
<evidence type="ECO:0000256" key="3">
    <source>
        <dbReference type="SAM" id="Coils"/>
    </source>
</evidence>
<protein>
    <submittedName>
        <fullName evidence="5">Efflux RND transporter periplasmic adaptor subunit</fullName>
    </submittedName>
</protein>
<dbReference type="PANTHER" id="PTHR30097:SF4">
    <property type="entry name" value="SLR6042 PROTEIN"/>
    <property type="match status" value="1"/>
</dbReference>
<dbReference type="EMBL" id="JBHTIV010000010">
    <property type="protein sequence ID" value="MFD0932886.1"/>
    <property type="molecule type" value="Genomic_DNA"/>
</dbReference>
<dbReference type="Proteomes" id="UP001597049">
    <property type="component" value="Unassembled WGS sequence"/>
</dbReference>
<name>A0ABW3GQH3_9FLAO</name>
<comment type="caution">
    <text evidence="5">The sequence shown here is derived from an EMBL/GenBank/DDBJ whole genome shotgun (WGS) entry which is preliminary data.</text>
</comment>
<evidence type="ECO:0000256" key="2">
    <source>
        <dbReference type="ARBA" id="ARBA00022448"/>
    </source>
</evidence>
<feature type="coiled-coil region" evidence="3">
    <location>
        <begin position="149"/>
        <end position="176"/>
    </location>
</feature>
<dbReference type="NCBIfam" id="TIGR01730">
    <property type="entry name" value="RND_mfp"/>
    <property type="match status" value="1"/>
</dbReference>
<evidence type="ECO:0000259" key="4">
    <source>
        <dbReference type="Pfam" id="PF25917"/>
    </source>
</evidence>
<sequence>MKRYIYITLVILNLTLMSCGEKQAESTEEKSDENFVELTQEQFQKNDLAIGKPEKRTFSEEFEVTGMIDVPPKNRAAVTSYFDGYVTETELLVGDKVKKGDVLVKLKHPDFIKVQQNYVEALSNMKYLSSEFKRKQNLFADQIIAQKVFQSTKNDYLQANAKLASAKEQIKLMNLNPEEVAEGNFTSEIKIFAPIDGKISKLNVAQGKFVGKSEMILEILDVDHVHLELDVFEKDLLKIQKGDSLRFEIPEISERNFLAYVRLIGAEINENRKVRIHAHPLDKDTNFTVGMFVNAYFETDSKKQLALPETAFTELDDKTYVLKLEEEKKEGFKFKKIEVETTAPQNGYKPILNSEMINANSQFLTKGVFDIVTSAN</sequence>
<proteinExistence type="inferred from homology"/>
<dbReference type="InterPro" id="IPR058625">
    <property type="entry name" value="MdtA-like_BSH"/>
</dbReference>
<evidence type="ECO:0000313" key="6">
    <source>
        <dbReference type="Proteomes" id="UP001597049"/>
    </source>
</evidence>
<keyword evidence="6" id="KW-1185">Reference proteome</keyword>
<accession>A0ABW3GQH3</accession>
<dbReference type="SUPFAM" id="SSF111369">
    <property type="entry name" value="HlyD-like secretion proteins"/>
    <property type="match status" value="1"/>
</dbReference>
<reference evidence="6" key="1">
    <citation type="journal article" date="2019" name="Int. J. Syst. Evol. Microbiol.">
        <title>The Global Catalogue of Microorganisms (GCM) 10K type strain sequencing project: providing services to taxonomists for standard genome sequencing and annotation.</title>
        <authorList>
            <consortium name="The Broad Institute Genomics Platform"/>
            <consortium name="The Broad Institute Genome Sequencing Center for Infectious Disease"/>
            <person name="Wu L."/>
            <person name="Ma J."/>
        </authorList>
    </citation>
    <scope>NUCLEOTIDE SEQUENCE [LARGE SCALE GENOMIC DNA]</scope>
    <source>
        <strain evidence="6">CCUG 56752</strain>
    </source>
</reference>
<dbReference type="RefSeq" id="WP_379658194.1">
    <property type="nucleotide sequence ID" value="NZ_JBHTIV010000010.1"/>
</dbReference>
<keyword evidence="3" id="KW-0175">Coiled coil</keyword>
<keyword evidence="2" id="KW-0813">Transport</keyword>
<evidence type="ECO:0000256" key="1">
    <source>
        <dbReference type="ARBA" id="ARBA00009477"/>
    </source>
</evidence>
<feature type="domain" description="Multidrug resistance protein MdtA-like barrel-sandwich hybrid" evidence="4">
    <location>
        <begin position="75"/>
        <end position="212"/>
    </location>
</feature>
<dbReference type="PANTHER" id="PTHR30097">
    <property type="entry name" value="CATION EFFLUX SYSTEM PROTEIN CUSB"/>
    <property type="match status" value="1"/>
</dbReference>
<gene>
    <name evidence="5" type="ORF">ACFQ0R_09800</name>
</gene>
<dbReference type="InterPro" id="IPR051909">
    <property type="entry name" value="MFP_Cation_Efflux"/>
</dbReference>